<gene>
    <name evidence="2" type="ORF">E5J99_17195</name>
</gene>
<keyword evidence="3" id="KW-1185">Reference proteome</keyword>
<dbReference type="InterPro" id="IPR008354">
    <property type="entry name" value="Glc-Fru_OxRdtase_bac"/>
</dbReference>
<dbReference type="PRINTS" id="PR01775">
    <property type="entry name" value="GLFROXRDTASE"/>
</dbReference>
<feature type="domain" description="Gfo/Idh/MocA-like oxidoreductase C-terminal" evidence="1">
    <location>
        <begin position="16"/>
        <end position="104"/>
    </location>
</feature>
<dbReference type="AlphaFoldDB" id="A0A4Z0PJD2"/>
<evidence type="ECO:0000259" key="1">
    <source>
        <dbReference type="Pfam" id="PF02894"/>
    </source>
</evidence>
<dbReference type="EMBL" id="SRLD01000040">
    <property type="protein sequence ID" value="TGE14169.1"/>
    <property type="molecule type" value="Genomic_DNA"/>
</dbReference>
<evidence type="ECO:0000313" key="2">
    <source>
        <dbReference type="EMBL" id="TGE14169.1"/>
    </source>
</evidence>
<organism evidence="2 3">
    <name type="scientific">Hymenobacter elongatus</name>
    <dbReference type="NCBI Taxonomy" id="877208"/>
    <lineage>
        <taxon>Bacteria</taxon>
        <taxon>Pseudomonadati</taxon>
        <taxon>Bacteroidota</taxon>
        <taxon>Cytophagia</taxon>
        <taxon>Cytophagales</taxon>
        <taxon>Hymenobacteraceae</taxon>
        <taxon>Hymenobacter</taxon>
    </lineage>
</organism>
<evidence type="ECO:0000313" key="3">
    <source>
        <dbReference type="Proteomes" id="UP000297739"/>
    </source>
</evidence>
<reference evidence="2 3" key="1">
    <citation type="submission" date="2019-04" db="EMBL/GenBank/DDBJ databases">
        <authorList>
            <person name="Feng G."/>
            <person name="Zhang J."/>
            <person name="Zhu H."/>
        </authorList>
    </citation>
    <scope>NUCLEOTIDE SEQUENCE [LARGE SCALE GENOMIC DNA]</scope>
    <source>
        <strain evidence="2 3">JCM 17223</strain>
    </source>
</reference>
<dbReference type="Pfam" id="PF02894">
    <property type="entry name" value="GFO_IDH_MocA_C"/>
    <property type="match status" value="1"/>
</dbReference>
<dbReference type="Proteomes" id="UP000297739">
    <property type="component" value="Unassembled WGS sequence"/>
</dbReference>
<comment type="caution">
    <text evidence="2">The sequence shown here is derived from an EMBL/GenBank/DDBJ whole genome shotgun (WGS) entry which is preliminary data.</text>
</comment>
<dbReference type="OrthoDB" id="9795543at2"/>
<dbReference type="Gene3D" id="3.40.50.720">
    <property type="entry name" value="NAD(P)-binding Rossmann-like Domain"/>
    <property type="match status" value="1"/>
</dbReference>
<proteinExistence type="predicted"/>
<accession>A0A4Z0PJD2</accession>
<dbReference type="InterPro" id="IPR004104">
    <property type="entry name" value="Gfo/Idh/MocA-like_OxRdtase_C"/>
</dbReference>
<protein>
    <recommendedName>
        <fullName evidence="1">Gfo/Idh/MocA-like oxidoreductase C-terminal domain-containing protein</fullName>
    </recommendedName>
</protein>
<dbReference type="Gene3D" id="3.30.360.10">
    <property type="entry name" value="Dihydrodipicolinate Reductase, domain 2"/>
    <property type="match status" value="1"/>
</dbReference>
<name>A0A4Z0PJD2_9BACT</name>
<sequence>MLASCTTSYSYAEVKRGRAFGDKARLDLAPLSDYKEHTMKIGDKEGKREPKIQEGNQFAAPPDHMAECVRDNKTPKTPGEEGLRDVRSIMAIYEAAKKGKAVKV</sequence>